<evidence type="ECO:0000313" key="1">
    <source>
        <dbReference type="EMBL" id="CBX31643.1"/>
    </source>
</evidence>
<sequence>MFKKAIQGALIGIAMLGMVGTAGADVININLYGASAQHLFWNDTADNFLSSKGCTNVVQDSYDSKQGISKGTLGADTIYIRYASKASYDGIMAVKGSGGDPDGCGSPFMRKMVDENSCTDWVLGGTACSALKCVEITLGASDVAGSSFTQESHGALKGPNGGAQTDRVFTGIDATGLEDYQPVVVPFGFFANNTVSKTRCLGPDPLEPDMNAHKAVSTWGYQCYDPSETGHSEDCIGYYKCIAGKCSGGINGPSHTGGALDCSAAIDCPDVALGDTHCERIPLDNISRLQAVMIYDGQAWYWKDFGDWYADYPIVACLRHAGSGTHATLDWAVMRSSAKDWGWPLVTNQSAADPTVWFNDGSSDEMACVNQLEGAIGYADADQLEGTSNYPNVHALKYQGVEPRRTKVRNGEYDFYSNQWLYGNPDRTAYSNIKTSWIEPLAAYASDPDHIPPTKAKFWATKGEMVYNKGNDRAYPGYVGASNPQLP</sequence>
<gene>
    <name evidence="1" type="ORF">N47_E51550</name>
</gene>
<protein>
    <recommendedName>
        <fullName evidence="2">PBP domain-containing protein</fullName>
    </recommendedName>
</protein>
<dbReference type="EMBL" id="FR695877">
    <property type="protein sequence ID" value="CBX31643.1"/>
    <property type="molecule type" value="Genomic_DNA"/>
</dbReference>
<reference evidence="1" key="1">
    <citation type="journal article" date="2011" name="Environ. Microbiol.">
        <title>Genomic insights into the metabolic potential of the polycyclic aromatic hydrocarbon degrading sulfate-reducing Deltaproteobacterium N47.</title>
        <authorList>
            <person name="Bergmann F."/>
            <person name="Selesi D."/>
            <person name="Weinmaier T."/>
            <person name="Tischler P."/>
            <person name="Rattei T."/>
            <person name="Meckenstock R.U."/>
        </authorList>
    </citation>
    <scope>NUCLEOTIDE SEQUENCE</scope>
</reference>
<organism evidence="1">
    <name type="scientific">uncultured Desulfobacterium sp</name>
    <dbReference type="NCBI Taxonomy" id="201089"/>
    <lineage>
        <taxon>Bacteria</taxon>
        <taxon>Pseudomonadati</taxon>
        <taxon>Thermodesulfobacteriota</taxon>
        <taxon>Desulfobacteria</taxon>
        <taxon>Desulfobacterales</taxon>
        <taxon>Desulfobacteriaceae</taxon>
        <taxon>Desulfobacterium</taxon>
        <taxon>environmental samples</taxon>
    </lineage>
</organism>
<evidence type="ECO:0008006" key="2">
    <source>
        <dbReference type="Google" id="ProtNLM"/>
    </source>
</evidence>
<dbReference type="AlphaFoldDB" id="E1YK39"/>
<dbReference type="Gene3D" id="3.40.190.10">
    <property type="entry name" value="Periplasmic binding protein-like II"/>
    <property type="match status" value="1"/>
</dbReference>
<accession>E1YK39</accession>
<name>E1YK39_9BACT</name>
<proteinExistence type="predicted"/>
<dbReference type="SUPFAM" id="SSF53850">
    <property type="entry name" value="Periplasmic binding protein-like II"/>
    <property type="match status" value="1"/>
</dbReference>